<dbReference type="VEuPathDB" id="FungiDB:VP01_558g1"/>
<dbReference type="PANTHER" id="PTHR11439">
    <property type="entry name" value="GAG-POL-RELATED RETROTRANSPOSON"/>
    <property type="match status" value="1"/>
</dbReference>
<accession>A0A0L6UJV0</accession>
<protein>
    <submittedName>
        <fullName evidence="1">Uncharacterized protein</fullName>
    </submittedName>
</protein>
<proteinExistence type="predicted"/>
<dbReference type="AlphaFoldDB" id="A0A0L6UJV0"/>
<dbReference type="Proteomes" id="UP000037035">
    <property type="component" value="Unassembled WGS sequence"/>
</dbReference>
<name>A0A0L6UJV0_9BASI</name>
<dbReference type="PANTHER" id="PTHR11439:SF483">
    <property type="entry name" value="PEPTIDE SYNTHASE GLIP-LIKE, PUTATIVE (AFU_ORTHOLOGUE AFUA_3G12920)-RELATED"/>
    <property type="match status" value="1"/>
</dbReference>
<dbReference type="OrthoDB" id="1366452at2759"/>
<gene>
    <name evidence="1" type="ORF">VP01_558g1</name>
</gene>
<keyword evidence="2" id="KW-1185">Reference proteome</keyword>
<evidence type="ECO:0000313" key="2">
    <source>
        <dbReference type="Proteomes" id="UP000037035"/>
    </source>
</evidence>
<comment type="caution">
    <text evidence="1">The sequence shown here is derived from an EMBL/GenBank/DDBJ whole genome shotgun (WGS) entry which is preliminary data.</text>
</comment>
<sequence length="179" mass="20603">MFAPTGKFPLFDKLFLSRFPNSTTHLKDCQSVKTHLTPGVQLQSATEEDHQAFLAPDINYCSFTGMLNYLACQTQPDLASAVSILSRFNQHPGISHWKEFLHRWKYLKGTQHFALLLQPKADSLIDRINFYTDATWIEDHKRQKNITSSLTESELSALSDIKQEGQWLKYSVFFLALFD</sequence>
<organism evidence="1 2">
    <name type="scientific">Puccinia sorghi</name>
    <dbReference type="NCBI Taxonomy" id="27349"/>
    <lineage>
        <taxon>Eukaryota</taxon>
        <taxon>Fungi</taxon>
        <taxon>Dikarya</taxon>
        <taxon>Basidiomycota</taxon>
        <taxon>Pucciniomycotina</taxon>
        <taxon>Pucciniomycetes</taxon>
        <taxon>Pucciniales</taxon>
        <taxon>Pucciniaceae</taxon>
        <taxon>Puccinia</taxon>
    </lineage>
</organism>
<evidence type="ECO:0000313" key="1">
    <source>
        <dbReference type="EMBL" id="KNZ48547.1"/>
    </source>
</evidence>
<reference evidence="1 2" key="1">
    <citation type="submission" date="2015-08" db="EMBL/GenBank/DDBJ databases">
        <title>Next Generation Sequencing and Analysis of the Genome of Puccinia sorghi L Schw, the Causal Agent of Maize Common Rust.</title>
        <authorList>
            <person name="Rochi L."/>
            <person name="Burguener G."/>
            <person name="Darino M."/>
            <person name="Turjanski A."/>
            <person name="Kreff E."/>
            <person name="Dieguez M.J."/>
            <person name="Sacco F."/>
        </authorList>
    </citation>
    <scope>NUCLEOTIDE SEQUENCE [LARGE SCALE GENOMIC DNA]</scope>
    <source>
        <strain evidence="1 2">RO10H11247</strain>
    </source>
</reference>
<dbReference type="EMBL" id="LAVV01010818">
    <property type="protein sequence ID" value="KNZ48547.1"/>
    <property type="molecule type" value="Genomic_DNA"/>
</dbReference>